<feature type="domain" description="SPFH" evidence="2">
    <location>
        <begin position="52"/>
        <end position="276"/>
    </location>
</feature>
<dbReference type="Pfam" id="PF13421">
    <property type="entry name" value="Band_7_1"/>
    <property type="match status" value="1"/>
</dbReference>
<evidence type="ECO:0000313" key="3">
    <source>
        <dbReference type="EMBL" id="RHF59063.1"/>
    </source>
</evidence>
<accession>A0A414P2Q5</accession>
<dbReference type="InterPro" id="IPR033880">
    <property type="entry name" value="SPFH_YdjI"/>
</dbReference>
<dbReference type="PANTHER" id="PTHR37826">
    <property type="entry name" value="FLOTILLIN BAND_7_5 DOMAIN PROTEIN"/>
    <property type="match status" value="1"/>
</dbReference>
<dbReference type="RefSeq" id="WP_118213025.1">
    <property type="nucleotide sequence ID" value="NZ_CAJMJQ010000021.1"/>
</dbReference>
<evidence type="ECO:0000259" key="2">
    <source>
        <dbReference type="Pfam" id="PF13421"/>
    </source>
</evidence>
<dbReference type="Proteomes" id="UP000284902">
    <property type="component" value="Unassembled WGS sequence"/>
</dbReference>
<dbReference type="AlphaFoldDB" id="A0A414P2Q5"/>
<sequence length="457" mass="49187">MGLIRAAISAVGGTMADQWKEFFICESLDADVLAVKGQKRIGSRSANKKGSDNLITSGSGIAVADGQCALIVEQGKIVEVCAEPGEYTYDASTEPTIFSGNLGSSLDQVFDVIGKRFTYGGDTGKDQRIYYINTKELIDNKFGTPNPVPFRVVDRNIGLDVDVSVRCSGVYSYRISNPLLFYANVCGNIEQEYRREELDHQLKTEFISALQPAFAKISDLEIRPNALPGHVTELCDAMNEALTGKWANTRGITVVSVAIGTIDLPKEDAEMIKQAQKTAILRDPMMAAATLTEAQAGAMKTAAGNSAGAMTGFMGMGMAAQNGGMNAQNLYQMGAEMAQHNAGQNQQNVSSQPHMTAPGKGGEKEATGKWTCACGAVNEKDWKFCQECGKERPQEGWICSCGAENKGKFCTECGKPRPKGTPVYQCDKCGWKPEDPKNPPKFCPECGDPFDANDIVG</sequence>
<proteinExistence type="predicted"/>
<protein>
    <submittedName>
        <fullName evidence="3">SPFH domain-containing protein</fullName>
    </submittedName>
</protein>
<evidence type="ECO:0000256" key="1">
    <source>
        <dbReference type="SAM" id="MobiDB-lite"/>
    </source>
</evidence>
<dbReference type="CDD" id="cd03408">
    <property type="entry name" value="SPFH_like_u1"/>
    <property type="match status" value="1"/>
</dbReference>
<gene>
    <name evidence="3" type="ORF">DW672_09740</name>
</gene>
<dbReference type="PANTHER" id="PTHR37826:SF2">
    <property type="entry name" value="ZINC-RIBBON DOMAIN-CONTAINING PROTEIN"/>
    <property type="match status" value="1"/>
</dbReference>
<dbReference type="EMBL" id="QRHG01000026">
    <property type="protein sequence ID" value="RHF59063.1"/>
    <property type="molecule type" value="Genomic_DNA"/>
</dbReference>
<comment type="caution">
    <text evidence="3">The sequence shown here is derived from an EMBL/GenBank/DDBJ whole genome shotgun (WGS) entry which is preliminary data.</text>
</comment>
<name>A0A414P2Q5_9FIRM</name>
<feature type="compositionally biased region" description="Polar residues" evidence="1">
    <location>
        <begin position="344"/>
        <end position="354"/>
    </location>
</feature>
<feature type="region of interest" description="Disordered" evidence="1">
    <location>
        <begin position="344"/>
        <end position="363"/>
    </location>
</feature>
<organism evidence="3 4">
    <name type="scientific">[Ruminococcus] lactaris</name>
    <dbReference type="NCBI Taxonomy" id="46228"/>
    <lineage>
        <taxon>Bacteria</taxon>
        <taxon>Bacillati</taxon>
        <taxon>Bacillota</taxon>
        <taxon>Clostridia</taxon>
        <taxon>Lachnospirales</taxon>
        <taxon>Lachnospiraceae</taxon>
        <taxon>Mediterraneibacter</taxon>
    </lineage>
</organism>
<reference evidence="3 4" key="1">
    <citation type="submission" date="2018-08" db="EMBL/GenBank/DDBJ databases">
        <title>A genome reference for cultivated species of the human gut microbiota.</title>
        <authorList>
            <person name="Zou Y."/>
            <person name="Xue W."/>
            <person name="Luo G."/>
        </authorList>
    </citation>
    <scope>NUCLEOTIDE SEQUENCE [LARGE SCALE GENOMIC DNA]</scope>
    <source>
        <strain evidence="3 4">AM25-1LB</strain>
    </source>
</reference>
<dbReference type="CDD" id="cd00350">
    <property type="entry name" value="rubredoxin_like"/>
    <property type="match status" value="1"/>
</dbReference>
<evidence type="ECO:0000313" key="4">
    <source>
        <dbReference type="Proteomes" id="UP000284902"/>
    </source>
</evidence>